<dbReference type="InterPro" id="IPR027417">
    <property type="entry name" value="P-loop_NTPase"/>
</dbReference>
<dbReference type="Gene3D" id="3.40.50.300">
    <property type="entry name" value="P-loop containing nucleotide triphosphate hydrolases"/>
    <property type="match status" value="1"/>
</dbReference>
<reference evidence="2 3" key="1">
    <citation type="journal article" date="2015" name="Sci. Rep.">
        <title>Genome of the facultative scuticociliatosis pathogen Pseudocohnilembus persalinus provides insight into its virulence through horizontal gene transfer.</title>
        <authorList>
            <person name="Xiong J."/>
            <person name="Wang G."/>
            <person name="Cheng J."/>
            <person name="Tian M."/>
            <person name="Pan X."/>
            <person name="Warren A."/>
            <person name="Jiang C."/>
            <person name="Yuan D."/>
            <person name="Miao W."/>
        </authorList>
    </citation>
    <scope>NUCLEOTIDE SEQUENCE [LARGE SCALE GENOMIC DNA]</scope>
    <source>
        <strain evidence="2">36N120E</strain>
    </source>
</reference>
<gene>
    <name evidence="2" type="ORF">PPERSA_06037</name>
</gene>
<dbReference type="SUPFAM" id="SSF52540">
    <property type="entry name" value="P-loop containing nucleoside triphosphate hydrolases"/>
    <property type="match status" value="1"/>
</dbReference>
<proteinExistence type="predicted"/>
<evidence type="ECO:0000313" key="2">
    <source>
        <dbReference type="EMBL" id="KRX04484.1"/>
    </source>
</evidence>
<dbReference type="OrthoDB" id="2386367at2759"/>
<name>A0A0V0QQF6_PSEPJ</name>
<sequence length="590" mass="68891">MSTMDILDYDNTNSNSSDSIETNQKILIDFQPKESLTSFDNNTQQVQNNIQQINSLEKKINKLLKDQSQIDLLEIKKLHNRSNFSSQGQNILQKYQNHIMALGSTGTGKTTQINFLLGNKIGYINKDIQQLAQKKSNDKQFQSQSKSSSSSLSISSDSNQSSDNDEDQEYRQKLGVIDEQIKAGQIGFNGAESCTQYLQINYEQNQNQVLIDTPGFQDTRGTEIEIINKIQIYQAILLAQQLRLLIFVEYKSIGASKGKLYKEVSEIINSIFEASKIQDFFEFFTKHCIFFITHCPKYISARNIKQELKDLLVKLKKEKNSQIYNFTKALVSGFKSNKQQSYSFIARPQTDNLQTVWENINASQPINNPKEIIQLQLSEDLTLKFDRYLYNLQYQFFKMIDQRNFLELKILISNLVYLKKLTQLKLINKTFDTIIKKTVQEEDNYIEQFLRIVQEQFINESQKAQKISVKFLQQQNFQNKSNEEENQIEGQNIQGEKASNLQNQQEIQKILFNIQSCQNIEDFIQENDKEFFLEYKNKNQQYIQAYQRLQQAFSGLILALVEEKNILYMSCTKTHHKKFYKNLQKMPKIL</sequence>
<evidence type="ECO:0000256" key="1">
    <source>
        <dbReference type="SAM" id="MobiDB-lite"/>
    </source>
</evidence>
<organism evidence="2 3">
    <name type="scientific">Pseudocohnilembus persalinus</name>
    <name type="common">Ciliate</name>
    <dbReference type="NCBI Taxonomy" id="266149"/>
    <lineage>
        <taxon>Eukaryota</taxon>
        <taxon>Sar</taxon>
        <taxon>Alveolata</taxon>
        <taxon>Ciliophora</taxon>
        <taxon>Intramacronucleata</taxon>
        <taxon>Oligohymenophorea</taxon>
        <taxon>Scuticociliatia</taxon>
        <taxon>Philasterida</taxon>
        <taxon>Pseudocohnilembidae</taxon>
        <taxon>Pseudocohnilembus</taxon>
    </lineage>
</organism>
<dbReference type="GO" id="GO:0016787">
    <property type="term" value="F:hydrolase activity"/>
    <property type="evidence" value="ECO:0007669"/>
    <property type="project" value="UniProtKB-KW"/>
</dbReference>
<feature type="region of interest" description="Disordered" evidence="1">
    <location>
        <begin position="135"/>
        <end position="169"/>
    </location>
</feature>
<dbReference type="EMBL" id="LDAU01000115">
    <property type="protein sequence ID" value="KRX04484.1"/>
    <property type="molecule type" value="Genomic_DNA"/>
</dbReference>
<accession>A0A0V0QQF6</accession>
<keyword evidence="2" id="KW-0378">Hydrolase</keyword>
<evidence type="ECO:0000313" key="3">
    <source>
        <dbReference type="Proteomes" id="UP000054937"/>
    </source>
</evidence>
<keyword evidence="3" id="KW-1185">Reference proteome</keyword>
<feature type="compositionally biased region" description="Low complexity" evidence="1">
    <location>
        <begin position="139"/>
        <end position="162"/>
    </location>
</feature>
<dbReference type="AlphaFoldDB" id="A0A0V0QQF6"/>
<protein>
    <submittedName>
        <fullName evidence="2">p-loop containing nucleoside triphosphate hydrolase</fullName>
    </submittedName>
</protein>
<comment type="caution">
    <text evidence="2">The sequence shown here is derived from an EMBL/GenBank/DDBJ whole genome shotgun (WGS) entry which is preliminary data.</text>
</comment>
<dbReference type="Proteomes" id="UP000054937">
    <property type="component" value="Unassembled WGS sequence"/>
</dbReference>
<dbReference type="InParanoid" id="A0A0V0QQF6"/>